<dbReference type="EMBL" id="LJIX01000006">
    <property type="protein sequence ID" value="KQL18340.1"/>
    <property type="molecule type" value="Genomic_DNA"/>
</dbReference>
<reference evidence="1 2" key="1">
    <citation type="submission" date="2015-09" db="EMBL/GenBank/DDBJ databases">
        <title>Genome sequencing project for genomic taxonomy and phylogenomics of Bacillus-like bacteria.</title>
        <authorList>
            <person name="Liu B."/>
            <person name="Wang J."/>
            <person name="Zhu Y."/>
            <person name="Liu G."/>
            <person name="Chen Q."/>
            <person name="Chen Z."/>
            <person name="Lan J."/>
            <person name="Che J."/>
            <person name="Ge C."/>
            <person name="Shi H."/>
            <person name="Pan Z."/>
            <person name="Liu X."/>
        </authorList>
    </citation>
    <scope>NUCLEOTIDE SEQUENCE [LARGE SCALE GENOMIC DNA]</scope>
    <source>
        <strain evidence="1 2">FJAT-18043</strain>
    </source>
</reference>
<dbReference type="STRING" id="1637975.AN957_06940"/>
<dbReference type="PATRIC" id="fig|1637975.4.peg.1098"/>
<name>A0A0Q3SG60_9BACI</name>
<gene>
    <name evidence="1" type="ORF">AN957_06940</name>
</gene>
<proteinExistence type="predicted"/>
<comment type="caution">
    <text evidence="1">The sequence shown here is derived from an EMBL/GenBank/DDBJ whole genome shotgun (WGS) entry which is preliminary data.</text>
</comment>
<evidence type="ECO:0000313" key="1">
    <source>
        <dbReference type="EMBL" id="KQL18340.1"/>
    </source>
</evidence>
<keyword evidence="2" id="KW-1185">Reference proteome</keyword>
<accession>A0A0Q3SG60</accession>
<dbReference type="AlphaFoldDB" id="A0A0Q3SG60"/>
<dbReference type="Proteomes" id="UP000050996">
    <property type="component" value="Unassembled WGS sequence"/>
</dbReference>
<organism evidence="1 2">
    <name type="scientific">Cytobacillus solani</name>
    <dbReference type="NCBI Taxonomy" id="1637975"/>
    <lineage>
        <taxon>Bacteria</taxon>
        <taxon>Bacillati</taxon>
        <taxon>Bacillota</taxon>
        <taxon>Bacilli</taxon>
        <taxon>Bacillales</taxon>
        <taxon>Bacillaceae</taxon>
        <taxon>Cytobacillus</taxon>
    </lineage>
</organism>
<evidence type="ECO:0000313" key="2">
    <source>
        <dbReference type="Proteomes" id="UP000050996"/>
    </source>
</evidence>
<sequence length="109" mass="12232">MKKILYLVFTFVVVGAIWFGGNSQLSKNQFVFTVADEDLQDNGTISDGIHNTSMFLSMLLEDSSEFSELRGLETLKGYSKGAVQLAEKRNADLMRMSQGTLPLIRMIEF</sequence>
<protein>
    <submittedName>
        <fullName evidence="1">Uncharacterized protein</fullName>
    </submittedName>
</protein>
<dbReference type="RefSeq" id="WP_053474813.1">
    <property type="nucleotide sequence ID" value="NZ_CP085712.1"/>
</dbReference>